<name>A0A0D2EGL2_9EURO</name>
<dbReference type="HOGENOM" id="CLU_046066_1_3_1"/>
<gene>
    <name evidence="2" type="ORF">PV05_06203</name>
</gene>
<dbReference type="Proteomes" id="UP000054342">
    <property type="component" value="Unassembled WGS sequence"/>
</dbReference>
<keyword evidence="3" id="KW-1185">Reference proteome</keyword>
<protein>
    <recommendedName>
        <fullName evidence="1">AB hydrolase-1 domain-containing protein</fullName>
    </recommendedName>
</protein>
<evidence type="ECO:0000313" key="3">
    <source>
        <dbReference type="Proteomes" id="UP000054342"/>
    </source>
</evidence>
<accession>A0A0D2EGL2</accession>
<dbReference type="PANTHER" id="PTHR37017:SF11">
    <property type="entry name" value="ESTERASE_LIPASE_THIOESTERASE DOMAIN-CONTAINING PROTEIN"/>
    <property type="match status" value="1"/>
</dbReference>
<organism evidence="2 3">
    <name type="scientific">Exophiala xenobiotica</name>
    <dbReference type="NCBI Taxonomy" id="348802"/>
    <lineage>
        <taxon>Eukaryota</taxon>
        <taxon>Fungi</taxon>
        <taxon>Dikarya</taxon>
        <taxon>Ascomycota</taxon>
        <taxon>Pezizomycotina</taxon>
        <taxon>Eurotiomycetes</taxon>
        <taxon>Chaetothyriomycetidae</taxon>
        <taxon>Chaetothyriales</taxon>
        <taxon>Herpotrichiellaceae</taxon>
        <taxon>Exophiala</taxon>
    </lineage>
</organism>
<dbReference type="OrthoDB" id="408373at2759"/>
<proteinExistence type="predicted"/>
<dbReference type="AlphaFoldDB" id="A0A0D2EGL2"/>
<dbReference type="Pfam" id="PF12697">
    <property type="entry name" value="Abhydrolase_6"/>
    <property type="match status" value="1"/>
</dbReference>
<sequence>MSSHKPAVIVAYGAWHEPAHFEPLAKVLRSKGYKVITVWLPSVHYEKLNQPVPKGLVEDVEAIRGPALSELNSNPDTDVLILGHSSGSLPGSVAYQGLDKDARRSAGYSNGIHDVPVDEAQRWASMLKPFVFDANLAPVPYAGYLVVPTYFLLCEDDRALGPDIQRYIVNEANKEMPEGKEVIVTSIQSGHSPFLSRVDEMADWVRRCAGEEF</sequence>
<dbReference type="PANTHER" id="PTHR37017">
    <property type="entry name" value="AB HYDROLASE-1 DOMAIN-CONTAINING PROTEIN-RELATED"/>
    <property type="match status" value="1"/>
</dbReference>
<dbReference type="STRING" id="348802.A0A0D2EGL2"/>
<dbReference type="SUPFAM" id="SSF53474">
    <property type="entry name" value="alpha/beta-Hydrolases"/>
    <property type="match status" value="1"/>
</dbReference>
<evidence type="ECO:0000313" key="2">
    <source>
        <dbReference type="EMBL" id="KIW53790.1"/>
    </source>
</evidence>
<dbReference type="InterPro" id="IPR052897">
    <property type="entry name" value="Sec-Metab_Biosynth_Hydrolase"/>
</dbReference>
<dbReference type="EMBL" id="KN847320">
    <property type="protein sequence ID" value="KIW53790.1"/>
    <property type="molecule type" value="Genomic_DNA"/>
</dbReference>
<evidence type="ECO:0000259" key="1">
    <source>
        <dbReference type="Pfam" id="PF12697"/>
    </source>
</evidence>
<feature type="domain" description="AB hydrolase-1" evidence="1">
    <location>
        <begin position="118"/>
        <end position="203"/>
    </location>
</feature>
<dbReference type="InterPro" id="IPR000073">
    <property type="entry name" value="AB_hydrolase_1"/>
</dbReference>
<dbReference type="InterPro" id="IPR029058">
    <property type="entry name" value="AB_hydrolase_fold"/>
</dbReference>
<dbReference type="GeneID" id="25328111"/>
<dbReference type="RefSeq" id="XP_013314374.1">
    <property type="nucleotide sequence ID" value="XM_013458920.1"/>
</dbReference>
<dbReference type="Gene3D" id="3.40.50.1820">
    <property type="entry name" value="alpha/beta hydrolase"/>
    <property type="match status" value="2"/>
</dbReference>
<reference evidence="2 3" key="1">
    <citation type="submission" date="2015-01" db="EMBL/GenBank/DDBJ databases">
        <title>The Genome Sequence of Exophiala xenobiotica CBS118157.</title>
        <authorList>
            <consortium name="The Broad Institute Genomics Platform"/>
            <person name="Cuomo C."/>
            <person name="de Hoog S."/>
            <person name="Gorbushina A."/>
            <person name="Stielow B."/>
            <person name="Teixiera M."/>
            <person name="Abouelleil A."/>
            <person name="Chapman S.B."/>
            <person name="Priest M."/>
            <person name="Young S.K."/>
            <person name="Wortman J."/>
            <person name="Nusbaum C."/>
            <person name="Birren B."/>
        </authorList>
    </citation>
    <scope>NUCLEOTIDE SEQUENCE [LARGE SCALE GENOMIC DNA]</scope>
    <source>
        <strain evidence="2 3">CBS 118157</strain>
    </source>
</reference>